<feature type="compositionally biased region" description="Basic and acidic residues" evidence="1">
    <location>
        <begin position="498"/>
        <end position="517"/>
    </location>
</feature>
<keyword evidence="2" id="KW-1133">Transmembrane helix</keyword>
<evidence type="ECO:0000256" key="2">
    <source>
        <dbReference type="SAM" id="Phobius"/>
    </source>
</evidence>
<dbReference type="AlphaFoldDB" id="A0A9P4JEI7"/>
<proteinExistence type="predicted"/>
<keyword evidence="4" id="KW-1185">Reference proteome</keyword>
<keyword evidence="2" id="KW-0472">Membrane</keyword>
<accession>A0A9P4JEI7</accession>
<comment type="caution">
    <text evidence="3">The sequence shown here is derived from an EMBL/GenBank/DDBJ whole genome shotgun (WGS) entry which is preliminary data.</text>
</comment>
<dbReference type="OrthoDB" id="4957230at2759"/>
<evidence type="ECO:0000313" key="3">
    <source>
        <dbReference type="EMBL" id="KAF2158140.1"/>
    </source>
</evidence>
<evidence type="ECO:0000313" key="4">
    <source>
        <dbReference type="Proteomes" id="UP000799439"/>
    </source>
</evidence>
<name>A0A9P4JEI7_9PEZI</name>
<feature type="transmembrane region" description="Helical" evidence="2">
    <location>
        <begin position="431"/>
        <end position="450"/>
    </location>
</feature>
<reference evidence="3" key="1">
    <citation type="journal article" date="2020" name="Stud. Mycol.">
        <title>101 Dothideomycetes genomes: a test case for predicting lifestyles and emergence of pathogens.</title>
        <authorList>
            <person name="Haridas S."/>
            <person name="Albert R."/>
            <person name="Binder M."/>
            <person name="Bloem J."/>
            <person name="Labutti K."/>
            <person name="Salamov A."/>
            <person name="Andreopoulos B."/>
            <person name="Baker S."/>
            <person name="Barry K."/>
            <person name="Bills G."/>
            <person name="Bluhm B."/>
            <person name="Cannon C."/>
            <person name="Castanera R."/>
            <person name="Culley D."/>
            <person name="Daum C."/>
            <person name="Ezra D."/>
            <person name="Gonzalez J."/>
            <person name="Henrissat B."/>
            <person name="Kuo A."/>
            <person name="Liang C."/>
            <person name="Lipzen A."/>
            <person name="Lutzoni F."/>
            <person name="Magnuson J."/>
            <person name="Mondo S."/>
            <person name="Nolan M."/>
            <person name="Ohm R."/>
            <person name="Pangilinan J."/>
            <person name="Park H.-J."/>
            <person name="Ramirez L."/>
            <person name="Alfaro M."/>
            <person name="Sun H."/>
            <person name="Tritt A."/>
            <person name="Yoshinaga Y."/>
            <person name="Zwiers L.-H."/>
            <person name="Turgeon B."/>
            <person name="Goodwin S."/>
            <person name="Spatafora J."/>
            <person name="Crous P."/>
            <person name="Grigoriev I."/>
        </authorList>
    </citation>
    <scope>NUCLEOTIDE SEQUENCE</scope>
    <source>
        <strain evidence="3">CBS 260.36</strain>
    </source>
</reference>
<keyword evidence="2" id="KW-0812">Transmembrane</keyword>
<dbReference type="EMBL" id="ML996081">
    <property type="protein sequence ID" value="KAF2158140.1"/>
    <property type="molecule type" value="Genomic_DNA"/>
</dbReference>
<dbReference type="Proteomes" id="UP000799439">
    <property type="component" value="Unassembled WGS sequence"/>
</dbReference>
<evidence type="ECO:0000256" key="1">
    <source>
        <dbReference type="SAM" id="MobiDB-lite"/>
    </source>
</evidence>
<sequence length="517" mass="58924">MDRVSNALALVARTVWAWSPICRNRHRAADEEFLSAFVLPCDPDDLTRAARSYLPHVQDSDLPRDEDDLRRLVRYEYQPTGSEKDKPEELWEAVPVDIRNLLIALNGRAIAVDLQRLRDAPYHTKTGRRAFGRAADGFNKVADVFRNGRVNVLSRKERIFVQAYFLFSLYNSTSPDVFAGLLGERAYNVRSVGSRVLTSVQLWYMYNFEYTTFLLIFNWSLERLLGGLVGNTVYGLSALVPAVRKHHNDSKFRTAVLVVSVTWQFGIQFFLPIWEFVDAIRIKSQAKAAWASRQAHSEIKDDDVQLEMQILRQRCDRLVMACNLFKFGRTMDQLVSILKDDAATCVSVYEIYASSMLSTTECRKGKGHAEPRAPKLLLVIVDMILFAFVDFAFYTQPFTFNTVVAYGLVVTIKQFIIYCKRYQTMVSARRLFINMAGQNVWGILLVAVPFRIDPKVFQSSTGYALLLVAVVFAYAFLTEPIVYLVEFLTKPIMPSAHSPDENVSESKELKERTSGTV</sequence>
<organism evidence="3 4">
    <name type="scientific">Myriangium duriaei CBS 260.36</name>
    <dbReference type="NCBI Taxonomy" id="1168546"/>
    <lineage>
        <taxon>Eukaryota</taxon>
        <taxon>Fungi</taxon>
        <taxon>Dikarya</taxon>
        <taxon>Ascomycota</taxon>
        <taxon>Pezizomycotina</taxon>
        <taxon>Dothideomycetes</taxon>
        <taxon>Dothideomycetidae</taxon>
        <taxon>Myriangiales</taxon>
        <taxon>Myriangiaceae</taxon>
        <taxon>Myriangium</taxon>
    </lineage>
</organism>
<feature type="transmembrane region" description="Helical" evidence="2">
    <location>
        <begin position="462"/>
        <end position="485"/>
    </location>
</feature>
<feature type="region of interest" description="Disordered" evidence="1">
    <location>
        <begin position="496"/>
        <end position="517"/>
    </location>
</feature>
<protein>
    <submittedName>
        <fullName evidence="3">Uncharacterized protein</fullName>
    </submittedName>
</protein>
<gene>
    <name evidence="3" type="ORF">K461DRAFT_318127</name>
</gene>